<dbReference type="InParanoid" id="A0A317XZQ1"/>
<dbReference type="Proteomes" id="UP000246740">
    <property type="component" value="Unassembled WGS sequence"/>
</dbReference>
<name>A0A317XZQ1_9BASI</name>
<evidence type="ECO:0000313" key="2">
    <source>
        <dbReference type="Proteomes" id="UP000246740"/>
    </source>
</evidence>
<sequence length="150" mass="16835">MKEHTQYGTVQYSTVQYSTVQYSTVQYSSILDILEAQAQALPSVFRSTHPSLHSHSTTVHQATVGLSSSLLHGSFYDTEQIHLECECYAPRPPTCSVYSSNTSRIYSTVRARRNRKRLVGWLVGCHYSTVLVNGQGRQLRGLNANHRACI</sequence>
<proteinExistence type="predicted"/>
<evidence type="ECO:0000313" key="1">
    <source>
        <dbReference type="EMBL" id="PWZ03735.1"/>
    </source>
</evidence>
<dbReference type="EMBL" id="KZ819188">
    <property type="protein sequence ID" value="PWZ03735.1"/>
    <property type="molecule type" value="Genomic_DNA"/>
</dbReference>
<reference evidence="1 2" key="1">
    <citation type="journal article" date="2018" name="Mol. Biol. Evol.">
        <title>Broad Genomic Sampling Reveals a Smut Pathogenic Ancestry of the Fungal Clade Ustilaginomycotina.</title>
        <authorList>
            <person name="Kijpornyongpan T."/>
            <person name="Mondo S.J."/>
            <person name="Barry K."/>
            <person name="Sandor L."/>
            <person name="Lee J."/>
            <person name="Lipzen A."/>
            <person name="Pangilinan J."/>
            <person name="LaButti K."/>
            <person name="Hainaut M."/>
            <person name="Henrissat B."/>
            <person name="Grigoriev I.V."/>
            <person name="Spatafora J.W."/>
            <person name="Aime M.C."/>
        </authorList>
    </citation>
    <scope>NUCLEOTIDE SEQUENCE [LARGE SCALE GENOMIC DNA]</scope>
    <source>
        <strain evidence="1 2">MCA 3645</strain>
    </source>
</reference>
<accession>A0A317XZQ1</accession>
<protein>
    <submittedName>
        <fullName evidence="1">Uncharacterized protein</fullName>
    </submittedName>
</protein>
<dbReference type="AlphaFoldDB" id="A0A317XZQ1"/>
<keyword evidence="2" id="KW-1185">Reference proteome</keyword>
<organism evidence="1 2">
    <name type="scientific">Testicularia cyperi</name>
    <dbReference type="NCBI Taxonomy" id="1882483"/>
    <lineage>
        <taxon>Eukaryota</taxon>
        <taxon>Fungi</taxon>
        <taxon>Dikarya</taxon>
        <taxon>Basidiomycota</taxon>
        <taxon>Ustilaginomycotina</taxon>
        <taxon>Ustilaginomycetes</taxon>
        <taxon>Ustilaginales</taxon>
        <taxon>Anthracoideaceae</taxon>
        <taxon>Testicularia</taxon>
    </lineage>
</organism>
<gene>
    <name evidence="1" type="ORF">BCV70DRAFT_22499</name>
</gene>